<dbReference type="EMBL" id="ATBP01000194">
    <property type="protein sequence ID" value="ETR72007.1"/>
    <property type="molecule type" value="Genomic_DNA"/>
</dbReference>
<comment type="caution">
    <text evidence="1">The sequence shown here is derived from an EMBL/GenBank/DDBJ whole genome shotgun (WGS) entry which is preliminary data.</text>
</comment>
<gene>
    <name evidence="1" type="ORF">OMM_07761</name>
</gene>
<dbReference type="AlphaFoldDB" id="A0A1V1PAV4"/>
<accession>A0A1V1PAV4</accession>
<proteinExistence type="predicted"/>
<name>A0A1V1PAV4_9BACT</name>
<organism evidence="1 2">
    <name type="scientific">Candidatus Magnetoglobus multicellularis str. Araruama</name>
    <dbReference type="NCBI Taxonomy" id="890399"/>
    <lineage>
        <taxon>Bacteria</taxon>
        <taxon>Pseudomonadati</taxon>
        <taxon>Thermodesulfobacteriota</taxon>
        <taxon>Desulfobacteria</taxon>
        <taxon>Desulfobacterales</taxon>
        <taxon>Desulfobacteraceae</taxon>
        <taxon>Candidatus Magnetoglobus</taxon>
    </lineage>
</organism>
<evidence type="ECO:0000313" key="1">
    <source>
        <dbReference type="EMBL" id="ETR72007.1"/>
    </source>
</evidence>
<dbReference type="Proteomes" id="UP000189670">
    <property type="component" value="Unassembled WGS sequence"/>
</dbReference>
<reference evidence="2" key="1">
    <citation type="submission" date="2012-11" db="EMBL/GenBank/DDBJ databases">
        <authorList>
            <person name="Lucero-Rivera Y.E."/>
            <person name="Tovar-Ramirez D."/>
        </authorList>
    </citation>
    <scope>NUCLEOTIDE SEQUENCE [LARGE SCALE GENOMIC DNA]</scope>
    <source>
        <strain evidence="2">Araruama</strain>
    </source>
</reference>
<evidence type="ECO:0000313" key="2">
    <source>
        <dbReference type="Proteomes" id="UP000189670"/>
    </source>
</evidence>
<protein>
    <submittedName>
        <fullName evidence="1">Uncharacterized protein</fullName>
    </submittedName>
</protein>
<sequence length="102" mass="11873">MERCPACNARYKGKEKCHRCGMEIASLIAIKERAQTHLKQAVKLFYQEEFDQMYFHAGRANALYQTSESMKIFACAALMVNNYEQAIKLRRQHLNCQQFCSS</sequence>